<evidence type="ECO:0000313" key="1">
    <source>
        <dbReference type="EMBL" id="TCV97315.1"/>
    </source>
</evidence>
<evidence type="ECO:0000313" key="2">
    <source>
        <dbReference type="Proteomes" id="UP000295645"/>
    </source>
</evidence>
<gene>
    <name evidence="1" type="ORF">EC912_101315</name>
</gene>
<reference evidence="1 2" key="1">
    <citation type="submission" date="2019-03" db="EMBL/GenBank/DDBJ databases">
        <title>Above-ground endophytic microbial communities from plants in different locations in the United States.</title>
        <authorList>
            <person name="Frank C."/>
        </authorList>
    </citation>
    <scope>NUCLEOTIDE SEQUENCE [LARGE SCALE GENOMIC DNA]</scope>
    <source>
        <strain evidence="1 2">LP_13_YM</strain>
    </source>
</reference>
<dbReference type="Proteomes" id="UP000295645">
    <property type="component" value="Unassembled WGS sequence"/>
</dbReference>
<dbReference type="PANTHER" id="PTHR35802:SF1">
    <property type="entry name" value="PROTEASE SYNTHASE AND SPORULATION PROTEIN PAI 2"/>
    <property type="match status" value="1"/>
</dbReference>
<keyword evidence="2" id="KW-1185">Reference proteome</keyword>
<dbReference type="EMBL" id="SMCS01000001">
    <property type="protein sequence ID" value="TCV97315.1"/>
    <property type="molecule type" value="Genomic_DNA"/>
</dbReference>
<proteinExistence type="predicted"/>
<sequence>MRAKANRARETDAHLREPDLRAADVTQGISATLAFARKRAPTHTRSVRLENATIGVMYTPTAFAETRLSVLHDTMESIGFAAFVTHGPEGIVATHLPLILARDEGPFGTLYGHVARPNTHATPPDGEALAMFAGPHAYISPNGYPGKATHGREVPTWNYIAVHAYGVPERFDDPTRLRDLLVRLTTRHEAATQSRPWSVDDAPSDYVERLLGAIVGLRIPIARIEGKWKLSQNRTADDRLGAASLLANRDGDDEQSIARQMRDI</sequence>
<dbReference type="InterPro" id="IPR012349">
    <property type="entry name" value="Split_barrel_FMN-bd"/>
</dbReference>
<dbReference type="PANTHER" id="PTHR35802">
    <property type="entry name" value="PROTEASE SYNTHASE AND SPORULATION PROTEIN PAI 2"/>
    <property type="match status" value="1"/>
</dbReference>
<dbReference type="InterPro" id="IPR007396">
    <property type="entry name" value="TR_PAI2-type"/>
</dbReference>
<dbReference type="Pfam" id="PF04299">
    <property type="entry name" value="FMN_bind_2"/>
    <property type="match status" value="1"/>
</dbReference>
<dbReference type="Gene3D" id="2.30.110.10">
    <property type="entry name" value="Electron Transport, Fmn-binding Protein, Chain A"/>
    <property type="match status" value="1"/>
</dbReference>
<organism evidence="1 2">
    <name type="scientific">Luteibacter rhizovicinus</name>
    <dbReference type="NCBI Taxonomy" id="242606"/>
    <lineage>
        <taxon>Bacteria</taxon>
        <taxon>Pseudomonadati</taxon>
        <taxon>Pseudomonadota</taxon>
        <taxon>Gammaproteobacteria</taxon>
        <taxon>Lysobacterales</taxon>
        <taxon>Rhodanobacteraceae</taxon>
        <taxon>Luteibacter</taxon>
    </lineage>
</organism>
<accession>A0A4R3YVZ6</accession>
<dbReference type="SUPFAM" id="SSF50475">
    <property type="entry name" value="FMN-binding split barrel"/>
    <property type="match status" value="1"/>
</dbReference>
<protein>
    <submittedName>
        <fullName evidence="1">PaiB family negative transcriptional regulator</fullName>
    </submittedName>
</protein>
<name>A0A4R3YVZ6_9GAMM</name>
<dbReference type="AlphaFoldDB" id="A0A4R3YVZ6"/>
<comment type="caution">
    <text evidence="1">The sequence shown here is derived from an EMBL/GenBank/DDBJ whole genome shotgun (WGS) entry which is preliminary data.</text>
</comment>